<accession>A0AAD3P2U2</accession>
<reference evidence="1" key="1">
    <citation type="submission" date="2023-05" db="EMBL/GenBank/DDBJ databases">
        <title>Nepenthes gracilis genome sequencing.</title>
        <authorList>
            <person name="Fukushima K."/>
        </authorList>
    </citation>
    <scope>NUCLEOTIDE SEQUENCE</scope>
    <source>
        <strain evidence="1">SING2019-196</strain>
    </source>
</reference>
<comment type="caution">
    <text evidence="1">The sequence shown here is derived from an EMBL/GenBank/DDBJ whole genome shotgun (WGS) entry which is preliminary data.</text>
</comment>
<dbReference type="AlphaFoldDB" id="A0AAD3P2U2"/>
<proteinExistence type="predicted"/>
<evidence type="ECO:0000313" key="2">
    <source>
        <dbReference type="Proteomes" id="UP001279734"/>
    </source>
</evidence>
<dbReference type="Proteomes" id="UP001279734">
    <property type="component" value="Unassembled WGS sequence"/>
</dbReference>
<name>A0AAD3P2U2_NEPGR</name>
<organism evidence="1 2">
    <name type="scientific">Nepenthes gracilis</name>
    <name type="common">Slender pitcher plant</name>
    <dbReference type="NCBI Taxonomy" id="150966"/>
    <lineage>
        <taxon>Eukaryota</taxon>
        <taxon>Viridiplantae</taxon>
        <taxon>Streptophyta</taxon>
        <taxon>Embryophyta</taxon>
        <taxon>Tracheophyta</taxon>
        <taxon>Spermatophyta</taxon>
        <taxon>Magnoliopsida</taxon>
        <taxon>eudicotyledons</taxon>
        <taxon>Gunneridae</taxon>
        <taxon>Pentapetalae</taxon>
        <taxon>Caryophyllales</taxon>
        <taxon>Nepenthaceae</taxon>
        <taxon>Nepenthes</taxon>
    </lineage>
</organism>
<evidence type="ECO:0000313" key="1">
    <source>
        <dbReference type="EMBL" id="GMG98320.1"/>
    </source>
</evidence>
<protein>
    <submittedName>
        <fullName evidence="1">Uncharacterized protein</fullName>
    </submittedName>
</protein>
<keyword evidence="2" id="KW-1185">Reference proteome</keyword>
<gene>
    <name evidence="1" type="ORF">Nepgr_000160</name>
</gene>
<sequence>MGRKLSIFAVNPPLLSHLNLAVDVLAATAPQFFSYQEPSQLLLMKALPIPFQEGMLLCVGANKGQDGLQKTHSIIKKRLDGLYLSLYLSTVVRSVKVPNLKRSQVRPSTFENISLDNSATSQLKPHSINLGFITIRMPF</sequence>
<dbReference type="EMBL" id="BSYO01000001">
    <property type="protein sequence ID" value="GMG98320.1"/>
    <property type="molecule type" value="Genomic_DNA"/>
</dbReference>